<dbReference type="EMBL" id="BSPC01000005">
    <property type="protein sequence ID" value="GLS17777.1"/>
    <property type="molecule type" value="Genomic_DNA"/>
</dbReference>
<reference evidence="2" key="1">
    <citation type="journal article" date="2019" name="Int. J. Syst. Evol. Microbiol.">
        <title>The Global Catalogue of Microorganisms (GCM) 10K type strain sequencing project: providing services to taxonomists for standard genome sequencing and annotation.</title>
        <authorList>
            <consortium name="The Broad Institute Genomics Platform"/>
            <consortium name="The Broad Institute Genome Sequencing Center for Infectious Disease"/>
            <person name="Wu L."/>
            <person name="Ma J."/>
        </authorList>
    </citation>
    <scope>NUCLEOTIDE SEQUENCE [LARGE SCALE GENOMIC DNA]</scope>
    <source>
        <strain evidence="2">NBRC 101365</strain>
    </source>
</reference>
<sequence>MEEIMVDFQPEANARIQHVKKHAVFDENDKEALALIEAKRGNPAACAGSLADHAAASALSSWFDRRSLHDFKAWYFNSACLLKINYLLKPSISGPLLKWAELLAPLLSDDEGVVTWFCNNDENVSEKDSDNIKTLDYLFYQTKLAIRGEFWLLKERSEAFLANHPSALKKFIPDFRYFLALANGNSSMMEEILMEFTSSKLLKQRNAMEGGFTRDLVSTPATMYAKIAWRHGFCVNLESSYVPCAWLPVKPLNEYKTAYGFMDKLNADNSEDFKKLWRDF</sequence>
<dbReference type="Pfam" id="PF15575">
    <property type="entry name" value="Imm49"/>
    <property type="match status" value="1"/>
</dbReference>
<evidence type="ECO:0000313" key="2">
    <source>
        <dbReference type="Proteomes" id="UP001156882"/>
    </source>
</evidence>
<proteinExistence type="predicted"/>
<accession>A0ABQ6CBL7</accession>
<dbReference type="RefSeq" id="WP_284310581.1">
    <property type="nucleotide sequence ID" value="NZ_BSPC01000005.1"/>
</dbReference>
<dbReference type="InterPro" id="IPR029074">
    <property type="entry name" value="Imm49"/>
</dbReference>
<evidence type="ECO:0000313" key="1">
    <source>
        <dbReference type="EMBL" id="GLS17777.1"/>
    </source>
</evidence>
<organism evidence="1 2">
    <name type="scientific">Labrys miyagiensis</name>
    <dbReference type="NCBI Taxonomy" id="346912"/>
    <lineage>
        <taxon>Bacteria</taxon>
        <taxon>Pseudomonadati</taxon>
        <taxon>Pseudomonadota</taxon>
        <taxon>Alphaproteobacteria</taxon>
        <taxon>Hyphomicrobiales</taxon>
        <taxon>Xanthobacteraceae</taxon>
        <taxon>Labrys</taxon>
    </lineage>
</organism>
<comment type="caution">
    <text evidence="1">The sequence shown here is derived from an EMBL/GenBank/DDBJ whole genome shotgun (WGS) entry which is preliminary data.</text>
</comment>
<protein>
    <submittedName>
        <fullName evidence="1">Uncharacterized protein</fullName>
    </submittedName>
</protein>
<name>A0ABQ6CBL7_9HYPH</name>
<keyword evidence="2" id="KW-1185">Reference proteome</keyword>
<dbReference type="Proteomes" id="UP001156882">
    <property type="component" value="Unassembled WGS sequence"/>
</dbReference>
<gene>
    <name evidence="1" type="ORF">GCM10007874_07920</name>
</gene>